<proteinExistence type="predicted"/>
<sequence length="149" mass="17959">MGTKKNNYLEINKLTYSEYLRTNHWRTTRKRFWNSKLHRKKCYACKEKGQLDVHHKSYKRLGREKLNDFILLCRECHSLAHRLERTYIGNRYRLWVVAKRIRKAVQKTGKKKAYARFERNIKNYPHKKLGFKQQDTGGNNEAKESLLGS</sequence>
<gene>
    <name evidence="2" type="ORF">LCGC14_0660110</name>
</gene>
<feature type="region of interest" description="Disordered" evidence="1">
    <location>
        <begin position="128"/>
        <end position="149"/>
    </location>
</feature>
<evidence type="ECO:0000313" key="2">
    <source>
        <dbReference type="EMBL" id="KKN47688.1"/>
    </source>
</evidence>
<dbReference type="EMBL" id="LAZR01001261">
    <property type="protein sequence ID" value="KKN47688.1"/>
    <property type="molecule type" value="Genomic_DNA"/>
</dbReference>
<protein>
    <recommendedName>
        <fullName evidence="3">HNH nuclease domain-containing protein</fullName>
    </recommendedName>
</protein>
<dbReference type="CDD" id="cd00085">
    <property type="entry name" value="HNHc"/>
    <property type="match status" value="1"/>
</dbReference>
<reference evidence="2" key="1">
    <citation type="journal article" date="2015" name="Nature">
        <title>Complex archaea that bridge the gap between prokaryotes and eukaryotes.</title>
        <authorList>
            <person name="Spang A."/>
            <person name="Saw J.H."/>
            <person name="Jorgensen S.L."/>
            <person name="Zaremba-Niedzwiedzka K."/>
            <person name="Martijn J."/>
            <person name="Lind A.E."/>
            <person name="van Eijk R."/>
            <person name="Schleper C."/>
            <person name="Guy L."/>
            <person name="Ettema T.J."/>
        </authorList>
    </citation>
    <scope>NUCLEOTIDE SEQUENCE</scope>
</reference>
<comment type="caution">
    <text evidence="2">The sequence shown here is derived from an EMBL/GenBank/DDBJ whole genome shotgun (WGS) entry which is preliminary data.</text>
</comment>
<dbReference type="AlphaFoldDB" id="A0A0F9U203"/>
<evidence type="ECO:0000256" key="1">
    <source>
        <dbReference type="SAM" id="MobiDB-lite"/>
    </source>
</evidence>
<dbReference type="InterPro" id="IPR003615">
    <property type="entry name" value="HNH_nuc"/>
</dbReference>
<name>A0A0F9U203_9ZZZZ</name>
<accession>A0A0F9U203</accession>
<evidence type="ECO:0008006" key="3">
    <source>
        <dbReference type="Google" id="ProtNLM"/>
    </source>
</evidence>
<organism evidence="2">
    <name type="scientific">marine sediment metagenome</name>
    <dbReference type="NCBI Taxonomy" id="412755"/>
    <lineage>
        <taxon>unclassified sequences</taxon>
        <taxon>metagenomes</taxon>
        <taxon>ecological metagenomes</taxon>
    </lineage>
</organism>